<feature type="active site" evidence="7">
    <location>
        <position position="111"/>
    </location>
</feature>
<dbReference type="PANTHER" id="PTHR46098:SF1">
    <property type="entry name" value="TRNA (CYTOSINE(38)-C(5))-METHYLTRANSFERASE"/>
    <property type="match status" value="1"/>
</dbReference>
<keyword evidence="10" id="KW-1185">Reference proteome</keyword>
<dbReference type="GO" id="GO:0032259">
    <property type="term" value="P:methylation"/>
    <property type="evidence" value="ECO:0007669"/>
    <property type="project" value="UniProtKB-KW"/>
</dbReference>
<reference evidence="9 10" key="1">
    <citation type="submission" date="2020-10" db="EMBL/GenBank/DDBJ databases">
        <title>Genomic characterization of underground lake bacteria from Wind Cave National Park: Insight into the archetypical LuxI/LuxR and identification of LuxR solos.</title>
        <authorList>
            <person name="Wengert P.C."/>
            <person name="Savka M.A."/>
        </authorList>
    </citation>
    <scope>NUCLEOTIDE SEQUENCE [LARGE SCALE GENOMIC DNA]</scope>
    <source>
        <strain evidence="9 10">SD316</strain>
    </source>
</reference>
<evidence type="ECO:0000256" key="3">
    <source>
        <dbReference type="ARBA" id="ARBA00022679"/>
    </source>
</evidence>
<dbReference type="InterPro" id="IPR001525">
    <property type="entry name" value="C5_MeTfrase"/>
</dbReference>
<comment type="similarity">
    <text evidence="7">Belongs to the class I-like SAM-binding methyltransferase superfamily. C5-methyltransferase family.</text>
</comment>
<organism evidence="9 10">
    <name type="scientific">Brucella pituitosa</name>
    <dbReference type="NCBI Taxonomy" id="571256"/>
    <lineage>
        <taxon>Bacteria</taxon>
        <taxon>Pseudomonadati</taxon>
        <taxon>Pseudomonadota</taxon>
        <taxon>Alphaproteobacteria</taxon>
        <taxon>Hyphomicrobiales</taxon>
        <taxon>Brucellaceae</taxon>
        <taxon>Brucella/Ochrobactrum group</taxon>
        <taxon>Brucella</taxon>
    </lineage>
</organism>
<comment type="catalytic activity">
    <reaction evidence="6">
        <text>a 2'-deoxycytidine in DNA + S-adenosyl-L-methionine = a 5-methyl-2'-deoxycytidine in DNA + S-adenosyl-L-homocysteine + H(+)</text>
        <dbReference type="Rhea" id="RHEA:13681"/>
        <dbReference type="Rhea" id="RHEA-COMP:11369"/>
        <dbReference type="Rhea" id="RHEA-COMP:11370"/>
        <dbReference type="ChEBI" id="CHEBI:15378"/>
        <dbReference type="ChEBI" id="CHEBI:57856"/>
        <dbReference type="ChEBI" id="CHEBI:59789"/>
        <dbReference type="ChEBI" id="CHEBI:85452"/>
        <dbReference type="ChEBI" id="CHEBI:85454"/>
        <dbReference type="EC" id="2.1.1.37"/>
    </reaction>
</comment>
<dbReference type="Gene3D" id="3.90.120.10">
    <property type="entry name" value="DNA Methylase, subunit A, domain 2"/>
    <property type="match status" value="1"/>
</dbReference>
<evidence type="ECO:0000256" key="1">
    <source>
        <dbReference type="ARBA" id="ARBA00011975"/>
    </source>
</evidence>
<keyword evidence="4 7" id="KW-0949">S-adenosyl-L-methionine</keyword>
<keyword evidence="5" id="KW-0680">Restriction system</keyword>
<protein>
    <recommendedName>
        <fullName evidence="1">DNA (cytosine-5-)-methyltransferase</fullName>
        <ecNumber evidence="1">2.1.1.37</ecNumber>
    </recommendedName>
</protein>
<dbReference type="PANTHER" id="PTHR46098">
    <property type="entry name" value="TRNA (CYTOSINE(38)-C(5))-METHYLTRANSFERASE"/>
    <property type="match status" value="1"/>
</dbReference>
<dbReference type="Gene3D" id="3.40.50.150">
    <property type="entry name" value="Vaccinia Virus protein VP39"/>
    <property type="match status" value="1"/>
</dbReference>
<dbReference type="PROSITE" id="PS51679">
    <property type="entry name" value="SAM_MT_C5"/>
    <property type="match status" value="1"/>
</dbReference>
<dbReference type="InterPro" id="IPR029063">
    <property type="entry name" value="SAM-dependent_MTases_sf"/>
</dbReference>
<evidence type="ECO:0000313" key="10">
    <source>
        <dbReference type="Proteomes" id="UP000718278"/>
    </source>
</evidence>
<accession>A0ABS3K3R4</accession>
<feature type="region of interest" description="Disordered" evidence="8">
    <location>
        <begin position="242"/>
        <end position="268"/>
    </location>
</feature>
<evidence type="ECO:0000256" key="6">
    <source>
        <dbReference type="ARBA" id="ARBA00047422"/>
    </source>
</evidence>
<evidence type="ECO:0000256" key="8">
    <source>
        <dbReference type="SAM" id="MobiDB-lite"/>
    </source>
</evidence>
<dbReference type="Proteomes" id="UP000718278">
    <property type="component" value="Unassembled WGS sequence"/>
</dbReference>
<sequence length="491" mass="52152">MRRARGAHAYKNGVGGLRARDAGSTEGGAVLMKHDNDNNALRFLSVCSGIEAASVAWNPLGWQAVAFSEIEKFPSAVLEHHYPDVPNLVDFTKIDTSTLGRVDLLCGGTPCQAFSIAGARRSLDDARGNLTLAFVELAHELAAGNGLRNAVWENVPGVLSTKDNAFGCFLAGLVGADDSLQSPDGYKWPNAGMVAGPRARAAWRILDAQYFGLAQRRKRVVVVADFGNGADSAAVLFERKSLSGNTPPSRQAGKDIAPTISARPTGGGGLGTDFDLDGGLISSTGSVAHCLNAGGMGRQDYETETMVAHPLLAKGNSSHDDTLETYVAQPYTLAVRGRGDSHNLEYRQDGTSNALLTPNGGRAGIGVGAVCAPIAYDLRNGTEGHVTQSLQAGGMGEDRGLCPNAIPHTVSNWAVRRLTPTECERLQGFPDGYTNIPWRNKTNSPDGPRYKALGNSWAVPKFKWIGERIARFMPPPVANDNHCTLPESFCA</sequence>
<evidence type="ECO:0000256" key="4">
    <source>
        <dbReference type="ARBA" id="ARBA00022691"/>
    </source>
</evidence>
<evidence type="ECO:0000256" key="7">
    <source>
        <dbReference type="PROSITE-ProRule" id="PRU01016"/>
    </source>
</evidence>
<name>A0ABS3K3R4_9HYPH</name>
<keyword evidence="2 7" id="KW-0489">Methyltransferase</keyword>
<dbReference type="Pfam" id="PF00145">
    <property type="entry name" value="DNA_methylase"/>
    <property type="match status" value="2"/>
</dbReference>
<dbReference type="GO" id="GO:0008168">
    <property type="term" value="F:methyltransferase activity"/>
    <property type="evidence" value="ECO:0007669"/>
    <property type="project" value="UniProtKB-KW"/>
</dbReference>
<dbReference type="InterPro" id="IPR018117">
    <property type="entry name" value="C5_DNA_meth_AS"/>
</dbReference>
<dbReference type="EMBL" id="JADIJS010000002">
    <property type="protein sequence ID" value="MBO1040431.1"/>
    <property type="molecule type" value="Genomic_DNA"/>
</dbReference>
<comment type="caution">
    <text evidence="9">The sequence shown here is derived from an EMBL/GenBank/DDBJ whole genome shotgun (WGS) entry which is preliminary data.</text>
</comment>
<gene>
    <name evidence="9" type="ORF">IPV26_12230</name>
</gene>
<dbReference type="InterPro" id="IPR050750">
    <property type="entry name" value="C5-MTase"/>
</dbReference>
<dbReference type="EC" id="2.1.1.37" evidence="1"/>
<evidence type="ECO:0000313" key="9">
    <source>
        <dbReference type="EMBL" id="MBO1040431.1"/>
    </source>
</evidence>
<evidence type="ECO:0000256" key="2">
    <source>
        <dbReference type="ARBA" id="ARBA00022603"/>
    </source>
</evidence>
<dbReference type="SUPFAM" id="SSF53335">
    <property type="entry name" value="S-adenosyl-L-methionine-dependent methyltransferases"/>
    <property type="match status" value="1"/>
</dbReference>
<dbReference type="PROSITE" id="PS00094">
    <property type="entry name" value="C5_MTASE_1"/>
    <property type="match status" value="1"/>
</dbReference>
<proteinExistence type="inferred from homology"/>
<keyword evidence="3 7" id="KW-0808">Transferase</keyword>
<evidence type="ECO:0000256" key="5">
    <source>
        <dbReference type="ARBA" id="ARBA00022747"/>
    </source>
</evidence>